<dbReference type="GO" id="GO:0016887">
    <property type="term" value="F:ATP hydrolysis activity"/>
    <property type="evidence" value="ECO:0007669"/>
    <property type="project" value="InterPro"/>
</dbReference>
<protein>
    <recommendedName>
        <fullName evidence="4">ABC transporter domain-containing protein</fullName>
    </recommendedName>
</protein>
<dbReference type="PROSITE" id="PS50893">
    <property type="entry name" value="ABC_TRANSPORTER_2"/>
    <property type="match status" value="1"/>
</dbReference>
<reference evidence="5 6" key="1">
    <citation type="submission" date="2018-05" db="EMBL/GenBank/DDBJ databases">
        <title>Micromonospora from Atacama Desert.</title>
        <authorList>
            <person name="Carro L."/>
            <person name="Goodfellow M."/>
            <person name="Klenk H.-P."/>
        </authorList>
    </citation>
    <scope>NUCLEOTIDE SEQUENCE [LARGE SCALE GENOMIC DNA]</scope>
    <source>
        <strain evidence="5 6">LB32</strain>
    </source>
</reference>
<keyword evidence="6" id="KW-1185">Reference proteome</keyword>
<keyword evidence="1" id="KW-0547">Nucleotide-binding</keyword>
<dbReference type="SMART" id="SM00382">
    <property type="entry name" value="AAA"/>
    <property type="match status" value="1"/>
</dbReference>
<evidence type="ECO:0000256" key="3">
    <source>
        <dbReference type="SAM" id="MobiDB-lite"/>
    </source>
</evidence>
<name>A0A3N9XCM9_9ACTN</name>
<dbReference type="PANTHER" id="PTHR43158">
    <property type="entry name" value="SKFA PEPTIDE EXPORT ATP-BINDING PROTEIN SKFE"/>
    <property type="match status" value="1"/>
</dbReference>
<dbReference type="RefSeq" id="WP_124855178.1">
    <property type="nucleotide sequence ID" value="NZ_JBEXYX010000001.1"/>
</dbReference>
<dbReference type="PANTHER" id="PTHR43158:SF2">
    <property type="entry name" value="SKFA PEPTIDE EXPORT ATP-BINDING PROTEIN SKFE"/>
    <property type="match status" value="1"/>
</dbReference>
<evidence type="ECO:0000256" key="2">
    <source>
        <dbReference type="ARBA" id="ARBA00022840"/>
    </source>
</evidence>
<dbReference type="InterPro" id="IPR003439">
    <property type="entry name" value="ABC_transporter-like_ATP-bd"/>
</dbReference>
<proteinExistence type="predicted"/>
<dbReference type="AlphaFoldDB" id="A0A3N9XCM9"/>
<organism evidence="5 6">
    <name type="scientific">Micromonospora arida</name>
    <dbReference type="NCBI Taxonomy" id="2203715"/>
    <lineage>
        <taxon>Bacteria</taxon>
        <taxon>Bacillati</taxon>
        <taxon>Actinomycetota</taxon>
        <taxon>Actinomycetes</taxon>
        <taxon>Micromonosporales</taxon>
        <taxon>Micromonosporaceae</taxon>
        <taxon>Micromonospora</taxon>
    </lineage>
</organism>
<dbReference type="GO" id="GO:0005524">
    <property type="term" value="F:ATP binding"/>
    <property type="evidence" value="ECO:0007669"/>
    <property type="project" value="UniProtKB-KW"/>
</dbReference>
<evidence type="ECO:0000313" key="5">
    <source>
        <dbReference type="EMBL" id="RQX10894.1"/>
    </source>
</evidence>
<evidence type="ECO:0000256" key="1">
    <source>
        <dbReference type="ARBA" id="ARBA00022741"/>
    </source>
</evidence>
<evidence type="ECO:0000259" key="4">
    <source>
        <dbReference type="PROSITE" id="PS50893"/>
    </source>
</evidence>
<dbReference type="Pfam" id="PF00005">
    <property type="entry name" value="ABC_tran"/>
    <property type="match status" value="1"/>
</dbReference>
<accession>A0A3N9XCM9</accession>
<feature type="region of interest" description="Disordered" evidence="3">
    <location>
        <begin position="1"/>
        <end position="25"/>
    </location>
</feature>
<comment type="caution">
    <text evidence="5">The sequence shown here is derived from an EMBL/GenBank/DDBJ whole genome shotgun (WGS) entry which is preliminary data.</text>
</comment>
<dbReference type="SUPFAM" id="SSF52540">
    <property type="entry name" value="P-loop containing nucleoside triphosphate hydrolases"/>
    <property type="match status" value="1"/>
</dbReference>
<evidence type="ECO:0000313" key="6">
    <source>
        <dbReference type="Proteomes" id="UP000266889"/>
    </source>
</evidence>
<gene>
    <name evidence="5" type="ORF">DLJ58_10275</name>
</gene>
<dbReference type="OrthoDB" id="5182800at2"/>
<keyword evidence="2" id="KW-0067">ATP-binding</keyword>
<dbReference type="Gene3D" id="3.40.50.300">
    <property type="entry name" value="P-loop containing nucleotide triphosphate hydrolases"/>
    <property type="match status" value="1"/>
</dbReference>
<sequence>MSSSSTVRTQGPIGRQGEDPPIEAYGVTAGYDQKDVLVDVDLTVPTGSTVRVTGRNAAGKSTLVRCLAGIVPTRAGRITVCGHDLVTDPVAARKHLGYSAGSGPFTYLTGREHLRLARRVHGFPLDREVELLDRFAGWAVVSDLDMEVRRYSHGMRQQLSLLLAVAHDPCVLLLDEAVDGLDDETLALWCGHLRERAAIGRSLVYVEHRDEVAARFPAARTVPLDGSTSSPPDHGGH</sequence>
<dbReference type="Proteomes" id="UP000266889">
    <property type="component" value="Unassembled WGS sequence"/>
</dbReference>
<dbReference type="EMBL" id="QGSY01000148">
    <property type="protein sequence ID" value="RQX10894.1"/>
    <property type="molecule type" value="Genomic_DNA"/>
</dbReference>
<dbReference type="InterPro" id="IPR003593">
    <property type="entry name" value="AAA+_ATPase"/>
</dbReference>
<feature type="domain" description="ABC transporter" evidence="4">
    <location>
        <begin position="22"/>
        <end position="237"/>
    </location>
</feature>
<dbReference type="InterPro" id="IPR027417">
    <property type="entry name" value="P-loop_NTPase"/>
</dbReference>